<organism evidence="5 6">
    <name type="scientific">Cyclospora cayetanensis</name>
    <dbReference type="NCBI Taxonomy" id="88456"/>
    <lineage>
        <taxon>Eukaryota</taxon>
        <taxon>Sar</taxon>
        <taxon>Alveolata</taxon>
        <taxon>Apicomplexa</taxon>
        <taxon>Conoidasida</taxon>
        <taxon>Coccidia</taxon>
        <taxon>Eucoccidiorida</taxon>
        <taxon>Eimeriorina</taxon>
        <taxon>Eimeriidae</taxon>
        <taxon>Cyclospora</taxon>
    </lineage>
</organism>
<feature type="domain" description="Apoptosis-antagonizing transcription factor C-terminal" evidence="3">
    <location>
        <begin position="274"/>
        <end position="338"/>
    </location>
</feature>
<reference evidence="6" key="1">
    <citation type="submission" date="2025-08" db="UniProtKB">
        <authorList>
            <consortium name="RefSeq"/>
        </authorList>
    </citation>
    <scope>IDENTIFICATION</scope>
</reference>
<feature type="domain" description="AATF leucine zipper-containing" evidence="4">
    <location>
        <begin position="112"/>
        <end position="192"/>
    </location>
</feature>
<dbReference type="InterPro" id="IPR012617">
    <property type="entry name" value="AATF_C"/>
</dbReference>
<evidence type="ECO:0000256" key="1">
    <source>
        <dbReference type="ARBA" id="ARBA00008966"/>
    </source>
</evidence>
<dbReference type="RefSeq" id="XP_026193140.1">
    <property type="nucleotide sequence ID" value="XM_026337355.1"/>
</dbReference>
<keyword evidence="5" id="KW-1185">Reference proteome</keyword>
<dbReference type="GO" id="GO:0005730">
    <property type="term" value="C:nucleolus"/>
    <property type="evidence" value="ECO:0007669"/>
    <property type="project" value="TreeGrafter"/>
</dbReference>
<comment type="similarity">
    <text evidence="1">Belongs to the AATF family.</text>
</comment>
<dbReference type="InterPro" id="IPR039223">
    <property type="entry name" value="AATF/Bfr2"/>
</dbReference>
<dbReference type="Pfam" id="PF08164">
    <property type="entry name" value="TRAUB"/>
    <property type="match status" value="1"/>
</dbReference>
<dbReference type="Proteomes" id="UP000515125">
    <property type="component" value="Unplaced"/>
</dbReference>
<dbReference type="InterPro" id="IPR025160">
    <property type="entry name" value="AATF"/>
</dbReference>
<evidence type="ECO:0000259" key="4">
    <source>
        <dbReference type="Pfam" id="PF13339"/>
    </source>
</evidence>
<name>A0A6P6S1E2_9EIME</name>
<evidence type="ECO:0000259" key="3">
    <source>
        <dbReference type="Pfam" id="PF08164"/>
    </source>
</evidence>
<protein>
    <submittedName>
        <fullName evidence="6">Uncharacterized protein LOC34617377</fullName>
    </submittedName>
</protein>
<dbReference type="OrthoDB" id="5783963at2759"/>
<feature type="region of interest" description="Disordered" evidence="2">
    <location>
        <begin position="1"/>
        <end position="73"/>
    </location>
</feature>
<evidence type="ECO:0000313" key="5">
    <source>
        <dbReference type="Proteomes" id="UP000515125"/>
    </source>
</evidence>
<dbReference type="GeneID" id="34617377"/>
<feature type="compositionally biased region" description="Basic and acidic residues" evidence="2">
    <location>
        <begin position="33"/>
        <end position="42"/>
    </location>
</feature>
<evidence type="ECO:0000313" key="6">
    <source>
        <dbReference type="RefSeq" id="XP_026193140.1"/>
    </source>
</evidence>
<accession>A0A6P6S1E2</accession>
<sequence>MTTQGQGGLSAPFGWSSEKSNPSEMAVKRRRQRQESSDDEIKSSSGSEGEERGSLRLKGGTPPSQTKRLRLDEGLVKRVRKVQRQQQQQQQQQHRLVLVGGDSGRREAQQQRKAQQVQLQQQLFAKLIGLRVSMNSALRLANAMPAIDVQQHIERQQGEGMQAAIAAVRSEAARTFALLHQLQQLLLQQSSLAAAFSAVATAEASAPAPAWEAGGNWQKRREIYFDGNLQDRVQGGEMDVWKFLGDSAFAQRLITVCLSNADAWHAQTSSEEFYVDLLKSSVASGTAQMDATELAKEKELLKKRGREKAREVDRRASKGRKIRYKTIPQLEHFMAAEPWIPNADVLPGADDPLVVESLMRNLFATS</sequence>
<dbReference type="PANTHER" id="PTHR15565">
    <property type="entry name" value="AATF PROTEIN APOPTOSIS ANTAGONIZING TRANSCRIPTION FACTOR"/>
    <property type="match status" value="1"/>
</dbReference>
<dbReference type="AlphaFoldDB" id="A0A6P6S1E2"/>
<dbReference type="PANTHER" id="PTHR15565:SF0">
    <property type="entry name" value="PROTEIN AATF"/>
    <property type="match status" value="1"/>
</dbReference>
<proteinExistence type="inferred from homology"/>
<gene>
    <name evidence="6" type="primary">LOC34617377</name>
</gene>
<evidence type="ECO:0000256" key="2">
    <source>
        <dbReference type="SAM" id="MobiDB-lite"/>
    </source>
</evidence>
<dbReference type="Pfam" id="PF13339">
    <property type="entry name" value="AATF-Che1"/>
    <property type="match status" value="1"/>
</dbReference>